<dbReference type="RefSeq" id="WP_080811410.1">
    <property type="nucleotide sequence ID" value="NZ_CP021983.2"/>
</dbReference>
<keyword evidence="2" id="KW-1185">Reference proteome</keyword>
<dbReference type="SUPFAM" id="SSF81301">
    <property type="entry name" value="Nucleotidyltransferase"/>
    <property type="match status" value="1"/>
</dbReference>
<protein>
    <recommendedName>
        <fullName evidence="3">Polymerase beta nucleotidyltransferase domain-containing protein</fullName>
    </recommendedName>
</protein>
<dbReference type="EMBL" id="CP021983">
    <property type="protein sequence ID" value="ASC73726.1"/>
    <property type="molecule type" value="Genomic_DNA"/>
</dbReference>
<proteinExistence type="predicted"/>
<evidence type="ECO:0008006" key="3">
    <source>
        <dbReference type="Google" id="ProtNLM"/>
    </source>
</evidence>
<reference evidence="1 2" key="1">
    <citation type="journal article" date="2016" name="Biochim. Biophys. Acta">
        <title>Characterization of red-shifted phycobilisomes isolated from the chlorophyll f-containing cyanobacterium Halomicronema hongdechloris.</title>
        <authorList>
            <person name="Li Y."/>
            <person name="Lin Y."/>
            <person name="Garvey C.J."/>
            <person name="Birch D."/>
            <person name="Corkery R.W."/>
            <person name="Loughlin P.C."/>
            <person name="Scheer H."/>
            <person name="Willows R.D."/>
            <person name="Chen M."/>
        </authorList>
    </citation>
    <scope>NUCLEOTIDE SEQUENCE [LARGE SCALE GENOMIC DNA]</scope>
    <source>
        <strain evidence="1 2">C2206</strain>
    </source>
</reference>
<organism evidence="1 2">
    <name type="scientific">Halomicronema hongdechloris C2206</name>
    <dbReference type="NCBI Taxonomy" id="1641165"/>
    <lineage>
        <taxon>Bacteria</taxon>
        <taxon>Bacillati</taxon>
        <taxon>Cyanobacteriota</taxon>
        <taxon>Cyanophyceae</taxon>
        <taxon>Nodosilineales</taxon>
        <taxon>Nodosilineaceae</taxon>
        <taxon>Halomicronema</taxon>
    </lineage>
</organism>
<dbReference type="Gene3D" id="3.30.460.10">
    <property type="entry name" value="Beta Polymerase, domain 2"/>
    <property type="match status" value="1"/>
</dbReference>
<sequence>MSVDLTTPAAILNQLKRRQAYLAEHYGVTRIGVFGSVARGEATNELLTAQSEIDWESVIFTRDLPRFKQALIQLRQDVFN</sequence>
<dbReference type="CDD" id="cd05403">
    <property type="entry name" value="NT_KNTase_like"/>
    <property type="match status" value="1"/>
</dbReference>
<dbReference type="AlphaFoldDB" id="A0A1Z3HTY4"/>
<dbReference type="OrthoDB" id="561385at2"/>
<name>A0A1Z3HTY4_9CYAN</name>
<accession>A0A1Z3HTY4</accession>
<gene>
    <name evidence="1" type="ORF">XM38_046980</name>
</gene>
<dbReference type="KEGG" id="hhg:XM38_046980"/>
<evidence type="ECO:0000313" key="2">
    <source>
        <dbReference type="Proteomes" id="UP000191901"/>
    </source>
</evidence>
<dbReference type="Proteomes" id="UP000191901">
    <property type="component" value="Chromosome"/>
</dbReference>
<dbReference type="InterPro" id="IPR043519">
    <property type="entry name" value="NT_sf"/>
</dbReference>
<evidence type="ECO:0000313" key="1">
    <source>
        <dbReference type="EMBL" id="ASC73726.1"/>
    </source>
</evidence>